<sequence length="152" mass="17863">MCLWNMIYDVPRTYLLLDKENWNVSMPSHPYKYYNDGKLALRALAYRGMQFMLPHEMVLYCRYNSEPCSFKNFTLYKDEERFQCISFTPLNHSIVRAGPGNGLYLVLNQITDSFLTDEEQIDYVPGFQVALHERGEPIMSSCCKLSILFFLQ</sequence>
<dbReference type="Proteomes" id="UP000095280">
    <property type="component" value="Unplaced"/>
</dbReference>
<evidence type="ECO:0000256" key="9">
    <source>
        <dbReference type="ARBA" id="ARBA00023201"/>
    </source>
</evidence>
<dbReference type="AlphaFoldDB" id="A0A1I8H5Z0"/>
<dbReference type="Pfam" id="PF00858">
    <property type="entry name" value="ASC"/>
    <property type="match status" value="1"/>
</dbReference>
<evidence type="ECO:0000313" key="14">
    <source>
        <dbReference type="WBParaSite" id="maker-uti_cns_0007633-snap-gene-0.2-mRNA-1"/>
    </source>
</evidence>
<dbReference type="GO" id="GO:0016020">
    <property type="term" value="C:membrane"/>
    <property type="evidence" value="ECO:0007669"/>
    <property type="project" value="UniProtKB-SubCell"/>
</dbReference>
<protein>
    <submittedName>
        <fullName evidence="13 14">Neur_chan_LBD domain-containing protein</fullName>
    </submittedName>
</protein>
<comment type="similarity">
    <text evidence="11">Belongs to the amiloride-sensitive sodium channel (TC 1.A.6) family.</text>
</comment>
<dbReference type="WBParaSite" id="maker-uti_cns_0004503-snap-gene-0.5-mRNA-1">
    <property type="protein sequence ID" value="maker-uti_cns_0004503-snap-gene-0.5-mRNA-1"/>
    <property type="gene ID" value="maker-uti_cns_0004503-snap-gene-0.5"/>
</dbReference>
<keyword evidence="9 11" id="KW-0739">Sodium transport</keyword>
<dbReference type="Gene3D" id="2.60.470.10">
    <property type="entry name" value="Acid-sensing ion channels like domains"/>
    <property type="match status" value="1"/>
</dbReference>
<dbReference type="GO" id="GO:0005272">
    <property type="term" value="F:sodium channel activity"/>
    <property type="evidence" value="ECO:0007669"/>
    <property type="project" value="UniProtKB-KW"/>
</dbReference>
<comment type="subcellular location">
    <subcellularLocation>
        <location evidence="1">Membrane</location>
        <topology evidence="1">Multi-pass membrane protein</topology>
    </subcellularLocation>
</comment>
<accession>A0A1I8H5Z0</accession>
<evidence type="ECO:0000256" key="10">
    <source>
        <dbReference type="ARBA" id="ARBA00023303"/>
    </source>
</evidence>
<evidence type="ECO:0000256" key="3">
    <source>
        <dbReference type="ARBA" id="ARBA00022461"/>
    </source>
</evidence>
<dbReference type="WBParaSite" id="maker-uti_cns_0007633-snap-gene-0.2-mRNA-1">
    <property type="protein sequence ID" value="maker-uti_cns_0007633-snap-gene-0.2-mRNA-1"/>
    <property type="gene ID" value="maker-uti_cns_0007633-snap-gene-0.2"/>
</dbReference>
<evidence type="ECO:0000256" key="8">
    <source>
        <dbReference type="ARBA" id="ARBA00023136"/>
    </source>
</evidence>
<keyword evidence="12" id="KW-1185">Reference proteome</keyword>
<evidence type="ECO:0000256" key="4">
    <source>
        <dbReference type="ARBA" id="ARBA00022692"/>
    </source>
</evidence>
<evidence type="ECO:0000256" key="11">
    <source>
        <dbReference type="RuleBase" id="RU000679"/>
    </source>
</evidence>
<reference evidence="13 14" key="1">
    <citation type="submission" date="2016-11" db="UniProtKB">
        <authorList>
            <consortium name="WormBaseParasite"/>
        </authorList>
    </citation>
    <scope>IDENTIFICATION</scope>
</reference>
<evidence type="ECO:0000256" key="5">
    <source>
        <dbReference type="ARBA" id="ARBA00022989"/>
    </source>
</evidence>
<evidence type="ECO:0000313" key="13">
    <source>
        <dbReference type="WBParaSite" id="maker-uti_cns_0004503-snap-gene-0.5-mRNA-1"/>
    </source>
</evidence>
<organism evidence="12 13">
    <name type="scientific">Macrostomum lignano</name>
    <dbReference type="NCBI Taxonomy" id="282301"/>
    <lineage>
        <taxon>Eukaryota</taxon>
        <taxon>Metazoa</taxon>
        <taxon>Spiralia</taxon>
        <taxon>Lophotrochozoa</taxon>
        <taxon>Platyhelminthes</taxon>
        <taxon>Rhabditophora</taxon>
        <taxon>Macrostomorpha</taxon>
        <taxon>Macrostomida</taxon>
        <taxon>Macrostomidae</taxon>
        <taxon>Macrostomum</taxon>
    </lineage>
</organism>
<keyword evidence="10 11" id="KW-0407">Ion channel</keyword>
<name>A0A1I8H5Z0_9PLAT</name>
<keyword evidence="7 11" id="KW-0406">Ion transport</keyword>
<dbReference type="InterPro" id="IPR001873">
    <property type="entry name" value="ENaC"/>
</dbReference>
<evidence type="ECO:0000256" key="2">
    <source>
        <dbReference type="ARBA" id="ARBA00022448"/>
    </source>
</evidence>
<keyword evidence="4 11" id="KW-0812">Transmembrane</keyword>
<evidence type="ECO:0000256" key="6">
    <source>
        <dbReference type="ARBA" id="ARBA00023053"/>
    </source>
</evidence>
<dbReference type="WBParaSite" id="maker-uti_cns_0046001-snap-gene-0.6-mRNA-1">
    <property type="protein sequence ID" value="maker-uti_cns_0046001-snap-gene-0.6-mRNA-1"/>
    <property type="gene ID" value="maker-uti_cns_0046001-snap-gene-0.6"/>
</dbReference>
<evidence type="ECO:0000256" key="1">
    <source>
        <dbReference type="ARBA" id="ARBA00004141"/>
    </source>
</evidence>
<proteinExistence type="inferred from homology"/>
<keyword evidence="6" id="KW-0915">Sodium</keyword>
<keyword evidence="8" id="KW-0472">Membrane</keyword>
<keyword evidence="3 11" id="KW-0894">Sodium channel</keyword>
<keyword evidence="2 11" id="KW-0813">Transport</keyword>
<evidence type="ECO:0000313" key="12">
    <source>
        <dbReference type="Proteomes" id="UP000095280"/>
    </source>
</evidence>
<keyword evidence="5" id="KW-1133">Transmembrane helix</keyword>
<evidence type="ECO:0000256" key="7">
    <source>
        <dbReference type="ARBA" id="ARBA00023065"/>
    </source>
</evidence>